<protein>
    <recommendedName>
        <fullName evidence="1">BTB domain-containing protein</fullName>
    </recommendedName>
</protein>
<feature type="domain" description="BTB" evidence="1">
    <location>
        <begin position="29"/>
        <end position="102"/>
    </location>
</feature>
<dbReference type="EMBL" id="JAQQWK010000001">
    <property type="protein sequence ID" value="KAK8055136.1"/>
    <property type="molecule type" value="Genomic_DNA"/>
</dbReference>
<name>A0ABR1U8B7_9PEZI</name>
<sequence length="160" mass="18247">MPEPNPKKRKAEDEAAASTKRFSITSVMEKIRDSDKRQEASTGRIVIHEMKPEIVREVIEFIYTGEIKEQSPASCEDFPGPLRHCWDLYVAADYFQLENLTETVLARQSGYLKVPRYGYRPAIQEDPVHVHAPGTQLHHVGCKIQRTAEKSPSTLLRSIQ</sequence>
<comment type="caution">
    <text evidence="2">The sequence shown here is derived from an EMBL/GenBank/DDBJ whole genome shotgun (WGS) entry which is preliminary data.</text>
</comment>
<dbReference type="CDD" id="cd18186">
    <property type="entry name" value="BTB_POZ_ZBTB_KLHL-like"/>
    <property type="match status" value="1"/>
</dbReference>
<evidence type="ECO:0000313" key="3">
    <source>
        <dbReference type="Proteomes" id="UP001444661"/>
    </source>
</evidence>
<dbReference type="Proteomes" id="UP001444661">
    <property type="component" value="Unassembled WGS sequence"/>
</dbReference>
<reference evidence="2 3" key="1">
    <citation type="submission" date="2023-01" db="EMBL/GenBank/DDBJ databases">
        <title>Analysis of 21 Apiospora genomes using comparative genomics revels a genus with tremendous synthesis potential of carbohydrate active enzymes and secondary metabolites.</title>
        <authorList>
            <person name="Sorensen T."/>
        </authorList>
    </citation>
    <scope>NUCLEOTIDE SEQUENCE [LARGE SCALE GENOMIC DNA]</scope>
    <source>
        <strain evidence="2 3">CBS 33761</strain>
    </source>
</reference>
<proteinExistence type="predicted"/>
<evidence type="ECO:0000259" key="1">
    <source>
        <dbReference type="Pfam" id="PF00651"/>
    </source>
</evidence>
<accession>A0ABR1U8B7</accession>
<dbReference type="Pfam" id="PF00651">
    <property type="entry name" value="BTB"/>
    <property type="match status" value="1"/>
</dbReference>
<dbReference type="SUPFAM" id="SSF54695">
    <property type="entry name" value="POZ domain"/>
    <property type="match status" value="1"/>
</dbReference>
<dbReference type="InterPro" id="IPR011333">
    <property type="entry name" value="SKP1/BTB/POZ_sf"/>
</dbReference>
<evidence type="ECO:0000313" key="2">
    <source>
        <dbReference type="EMBL" id="KAK8055136.1"/>
    </source>
</evidence>
<gene>
    <name evidence="2" type="ORF">PG993_000363</name>
</gene>
<organism evidence="2 3">
    <name type="scientific">Apiospora rasikravindrae</name>
    <dbReference type="NCBI Taxonomy" id="990691"/>
    <lineage>
        <taxon>Eukaryota</taxon>
        <taxon>Fungi</taxon>
        <taxon>Dikarya</taxon>
        <taxon>Ascomycota</taxon>
        <taxon>Pezizomycotina</taxon>
        <taxon>Sordariomycetes</taxon>
        <taxon>Xylariomycetidae</taxon>
        <taxon>Amphisphaeriales</taxon>
        <taxon>Apiosporaceae</taxon>
        <taxon>Apiospora</taxon>
    </lineage>
</organism>
<dbReference type="InterPro" id="IPR000210">
    <property type="entry name" value="BTB/POZ_dom"/>
</dbReference>
<dbReference type="Gene3D" id="3.30.710.10">
    <property type="entry name" value="Potassium Channel Kv1.1, Chain A"/>
    <property type="match status" value="1"/>
</dbReference>
<keyword evidence="3" id="KW-1185">Reference proteome</keyword>